<evidence type="ECO:0000313" key="3">
    <source>
        <dbReference type="Proteomes" id="UP000017127"/>
    </source>
</evidence>
<keyword evidence="2" id="KW-0540">Nuclease</keyword>
<dbReference type="InterPro" id="IPR008538">
    <property type="entry name" value="Uma2"/>
</dbReference>
<evidence type="ECO:0000313" key="2">
    <source>
        <dbReference type="EMBL" id="ERT06032.1"/>
    </source>
</evidence>
<dbReference type="EMBL" id="AUZM01000044">
    <property type="protein sequence ID" value="ERT06032.1"/>
    <property type="molecule type" value="Genomic_DNA"/>
</dbReference>
<feature type="domain" description="Putative restriction endonuclease" evidence="1">
    <location>
        <begin position="14"/>
        <end position="179"/>
    </location>
</feature>
<sequence>MDGVNWQIYEGLLETLQDSSEFRVTYLEGTLEIMSPSRRHESEKKRIALLLETYFMETEVDFYPLGSTTFREQSISRGIEPDECYCINSEKSVPDIAIEVVITSGAIPRHLRALAQTRDLAVSVESEVCKRGNAHQESGGINSLEIYQGLKVPEVWFWQKGKFSLYSLRENGYEEIYRSQFLPELDFELLASYIRSSAKPKDILLEFRQRLKNSKI</sequence>
<comment type="caution">
    <text evidence="2">The sequence shown here is derived from an EMBL/GenBank/DDBJ whole genome shotgun (WGS) entry which is preliminary data.</text>
</comment>
<keyword evidence="3" id="KW-1185">Reference proteome</keyword>
<dbReference type="Proteomes" id="UP000017127">
    <property type="component" value="Unassembled WGS sequence"/>
</dbReference>
<dbReference type="RefSeq" id="WP_023067779.1">
    <property type="nucleotide sequence ID" value="NZ_AUZM01000044.1"/>
</dbReference>
<keyword evidence="2" id="KW-0255">Endonuclease</keyword>
<accession>U7QFJ8</accession>
<gene>
    <name evidence="2" type="ORF">M595_4034</name>
</gene>
<reference evidence="2 3" key="1">
    <citation type="journal article" date="2013" name="Front. Microbiol.">
        <title>Comparative genomic analyses of the cyanobacterium, Lyngbya aestuarii BL J, a powerful hydrogen producer.</title>
        <authorList>
            <person name="Kothari A."/>
            <person name="Vaughn M."/>
            <person name="Garcia-Pichel F."/>
        </authorList>
    </citation>
    <scope>NUCLEOTIDE SEQUENCE [LARGE SCALE GENOMIC DNA]</scope>
    <source>
        <strain evidence="2 3">BL J</strain>
    </source>
</reference>
<proteinExistence type="predicted"/>
<name>U7QFJ8_9CYAN</name>
<protein>
    <submittedName>
        <fullName evidence="2">Restriction endonuclease family protein</fullName>
    </submittedName>
</protein>
<organism evidence="2 3">
    <name type="scientific">Lyngbya aestuarii BL J</name>
    <dbReference type="NCBI Taxonomy" id="1348334"/>
    <lineage>
        <taxon>Bacteria</taxon>
        <taxon>Bacillati</taxon>
        <taxon>Cyanobacteriota</taxon>
        <taxon>Cyanophyceae</taxon>
        <taxon>Oscillatoriophycideae</taxon>
        <taxon>Oscillatoriales</taxon>
        <taxon>Microcoleaceae</taxon>
        <taxon>Lyngbya</taxon>
    </lineage>
</organism>
<evidence type="ECO:0000259" key="1">
    <source>
        <dbReference type="Pfam" id="PF05685"/>
    </source>
</evidence>
<dbReference type="OrthoDB" id="510891at2"/>
<dbReference type="GO" id="GO:0004519">
    <property type="term" value="F:endonuclease activity"/>
    <property type="evidence" value="ECO:0007669"/>
    <property type="project" value="UniProtKB-KW"/>
</dbReference>
<dbReference type="PANTHER" id="PTHR47152">
    <property type="entry name" value="SLR2084 PROTEIN-RELATED"/>
    <property type="match status" value="1"/>
</dbReference>
<dbReference type="AlphaFoldDB" id="U7QFJ8"/>
<dbReference type="PATRIC" id="fig|1348334.3.peg.3901"/>
<keyword evidence="2" id="KW-0378">Hydrolase</keyword>
<dbReference type="PANTHER" id="PTHR47152:SF4">
    <property type="entry name" value="SLR0445 PROTEIN"/>
    <property type="match status" value="1"/>
</dbReference>
<dbReference type="Pfam" id="PF05685">
    <property type="entry name" value="Uma2"/>
    <property type="match status" value="1"/>
</dbReference>
<dbReference type="CDD" id="cd06260">
    <property type="entry name" value="DUF820-like"/>
    <property type="match status" value="1"/>
</dbReference>